<dbReference type="GO" id="GO:0016987">
    <property type="term" value="F:sigma factor activity"/>
    <property type="evidence" value="ECO:0007669"/>
    <property type="project" value="UniProtKB-KW"/>
</dbReference>
<keyword evidence="5 6" id="KW-0804">Transcription</keyword>
<feature type="domain" description="RNA polymerase sigma factor 70 region 4 type 2" evidence="8">
    <location>
        <begin position="128"/>
        <end position="178"/>
    </location>
</feature>
<comment type="caution">
    <text evidence="9">The sequence shown here is derived from an EMBL/GenBank/DDBJ whole genome shotgun (WGS) entry which is preliminary data.</text>
</comment>
<dbReference type="InterPro" id="IPR014284">
    <property type="entry name" value="RNA_pol_sigma-70_dom"/>
</dbReference>
<evidence type="ECO:0000256" key="5">
    <source>
        <dbReference type="ARBA" id="ARBA00023163"/>
    </source>
</evidence>
<proteinExistence type="inferred from homology"/>
<dbReference type="PANTHER" id="PTHR43133:SF51">
    <property type="entry name" value="RNA POLYMERASE SIGMA FACTOR"/>
    <property type="match status" value="1"/>
</dbReference>
<dbReference type="CDD" id="cd06171">
    <property type="entry name" value="Sigma70_r4"/>
    <property type="match status" value="1"/>
</dbReference>
<dbReference type="Gene3D" id="1.10.10.10">
    <property type="entry name" value="Winged helix-like DNA-binding domain superfamily/Winged helix DNA-binding domain"/>
    <property type="match status" value="1"/>
</dbReference>
<keyword evidence="3 6" id="KW-0731">Sigma factor</keyword>
<dbReference type="GO" id="GO:0006352">
    <property type="term" value="P:DNA-templated transcription initiation"/>
    <property type="evidence" value="ECO:0007669"/>
    <property type="project" value="InterPro"/>
</dbReference>
<protein>
    <recommendedName>
        <fullName evidence="6">RNA polymerase sigma factor</fullName>
    </recommendedName>
</protein>
<dbReference type="Pfam" id="PF04542">
    <property type="entry name" value="Sigma70_r2"/>
    <property type="match status" value="1"/>
</dbReference>
<keyword evidence="2 6" id="KW-0805">Transcription regulation</keyword>
<accession>A0A7C4EV97</accession>
<dbReference type="Pfam" id="PF08281">
    <property type="entry name" value="Sigma70_r4_2"/>
    <property type="match status" value="1"/>
</dbReference>
<evidence type="ECO:0000256" key="6">
    <source>
        <dbReference type="RuleBase" id="RU000716"/>
    </source>
</evidence>
<dbReference type="NCBIfam" id="TIGR02937">
    <property type="entry name" value="sigma70-ECF"/>
    <property type="match status" value="1"/>
</dbReference>
<dbReference type="Gene3D" id="1.10.1740.10">
    <property type="match status" value="1"/>
</dbReference>
<dbReference type="InterPro" id="IPR013249">
    <property type="entry name" value="RNA_pol_sigma70_r4_t2"/>
</dbReference>
<dbReference type="InterPro" id="IPR013325">
    <property type="entry name" value="RNA_pol_sigma_r2"/>
</dbReference>
<dbReference type="AlphaFoldDB" id="A0A7C4EV97"/>
<evidence type="ECO:0000256" key="4">
    <source>
        <dbReference type="ARBA" id="ARBA00023125"/>
    </source>
</evidence>
<dbReference type="SUPFAM" id="SSF88659">
    <property type="entry name" value="Sigma3 and sigma4 domains of RNA polymerase sigma factors"/>
    <property type="match status" value="1"/>
</dbReference>
<dbReference type="InterPro" id="IPR007627">
    <property type="entry name" value="RNA_pol_sigma70_r2"/>
</dbReference>
<dbReference type="InterPro" id="IPR036388">
    <property type="entry name" value="WH-like_DNA-bd_sf"/>
</dbReference>
<sequence>MDNDHEIIQKVLAGDYDAFETLVDRYQGRIYRHLRKMVKDQNEVQDLLQETFLSAYKGLAGFSGNSSFATWLFKVANNTALMYLRKKKPELLQHGDDIEKMEQFEFMPASTEFVSTPMDILLSREGRKKIEEALDQLPMVYRTVIVLKDIEGFSLEEVADITDSSIPAVKSRLHRGRNFIRATLGQYYTEKNPTKKHRG</sequence>
<evidence type="ECO:0000313" key="9">
    <source>
        <dbReference type="EMBL" id="HGH61214.1"/>
    </source>
</evidence>
<evidence type="ECO:0000256" key="2">
    <source>
        <dbReference type="ARBA" id="ARBA00023015"/>
    </source>
</evidence>
<dbReference type="GO" id="GO:0003677">
    <property type="term" value="F:DNA binding"/>
    <property type="evidence" value="ECO:0007669"/>
    <property type="project" value="UniProtKB-KW"/>
</dbReference>
<dbReference type="InterPro" id="IPR013324">
    <property type="entry name" value="RNA_pol_sigma_r3/r4-like"/>
</dbReference>
<evidence type="ECO:0000256" key="1">
    <source>
        <dbReference type="ARBA" id="ARBA00010641"/>
    </source>
</evidence>
<name>A0A7C4EV97_9BACT</name>
<gene>
    <name evidence="9" type="ORF">ENV54_07950</name>
</gene>
<evidence type="ECO:0000259" key="7">
    <source>
        <dbReference type="Pfam" id="PF04542"/>
    </source>
</evidence>
<keyword evidence="4 6" id="KW-0238">DNA-binding</keyword>
<dbReference type="EMBL" id="DTGT01000247">
    <property type="protein sequence ID" value="HGH61214.1"/>
    <property type="molecule type" value="Genomic_DNA"/>
</dbReference>
<dbReference type="PROSITE" id="PS01063">
    <property type="entry name" value="SIGMA70_ECF"/>
    <property type="match status" value="1"/>
</dbReference>
<dbReference type="InterPro" id="IPR000838">
    <property type="entry name" value="RNA_pol_sigma70_ECF_CS"/>
</dbReference>
<reference evidence="9" key="1">
    <citation type="journal article" date="2020" name="mSystems">
        <title>Genome- and Community-Level Interaction Insights into Carbon Utilization and Element Cycling Functions of Hydrothermarchaeota in Hydrothermal Sediment.</title>
        <authorList>
            <person name="Zhou Z."/>
            <person name="Liu Y."/>
            <person name="Xu W."/>
            <person name="Pan J."/>
            <person name="Luo Z.H."/>
            <person name="Li M."/>
        </authorList>
    </citation>
    <scope>NUCLEOTIDE SEQUENCE [LARGE SCALE GENOMIC DNA]</scope>
    <source>
        <strain evidence="9">SpSt-769</strain>
    </source>
</reference>
<evidence type="ECO:0000256" key="3">
    <source>
        <dbReference type="ARBA" id="ARBA00023082"/>
    </source>
</evidence>
<dbReference type="PANTHER" id="PTHR43133">
    <property type="entry name" value="RNA POLYMERASE ECF-TYPE SIGMA FACTO"/>
    <property type="match status" value="1"/>
</dbReference>
<feature type="domain" description="RNA polymerase sigma-70 region 2" evidence="7">
    <location>
        <begin position="22"/>
        <end position="88"/>
    </location>
</feature>
<dbReference type="InterPro" id="IPR039425">
    <property type="entry name" value="RNA_pol_sigma-70-like"/>
</dbReference>
<dbReference type="SUPFAM" id="SSF88946">
    <property type="entry name" value="Sigma2 domain of RNA polymerase sigma factors"/>
    <property type="match status" value="1"/>
</dbReference>
<organism evidence="9">
    <name type="scientific">Desulfomonile tiedjei</name>
    <dbReference type="NCBI Taxonomy" id="2358"/>
    <lineage>
        <taxon>Bacteria</taxon>
        <taxon>Pseudomonadati</taxon>
        <taxon>Thermodesulfobacteriota</taxon>
        <taxon>Desulfomonilia</taxon>
        <taxon>Desulfomonilales</taxon>
        <taxon>Desulfomonilaceae</taxon>
        <taxon>Desulfomonile</taxon>
    </lineage>
</organism>
<evidence type="ECO:0000259" key="8">
    <source>
        <dbReference type="Pfam" id="PF08281"/>
    </source>
</evidence>
<comment type="similarity">
    <text evidence="1 6">Belongs to the sigma-70 factor family. ECF subfamily.</text>
</comment>